<dbReference type="EMBL" id="BJYJ01000020">
    <property type="protein sequence ID" value="GEN77229.1"/>
    <property type="molecule type" value="Genomic_DNA"/>
</dbReference>
<evidence type="ECO:0000256" key="1">
    <source>
        <dbReference type="ARBA" id="ARBA00004442"/>
    </source>
</evidence>
<evidence type="ECO:0000259" key="6">
    <source>
        <dbReference type="Pfam" id="PF07980"/>
    </source>
</evidence>
<dbReference type="Proteomes" id="UP000321863">
    <property type="component" value="Unassembled WGS sequence"/>
</dbReference>
<keyword evidence="5" id="KW-0998">Cell outer membrane</keyword>
<dbReference type="Pfam" id="PF07980">
    <property type="entry name" value="SusD_RagB"/>
    <property type="match status" value="1"/>
</dbReference>
<dbReference type="Pfam" id="PF14322">
    <property type="entry name" value="SusD-like_3"/>
    <property type="match status" value="1"/>
</dbReference>
<gene>
    <name evidence="8" type="ORF">CHA01nite_29690</name>
</gene>
<dbReference type="GO" id="GO:0009279">
    <property type="term" value="C:cell outer membrane"/>
    <property type="evidence" value="ECO:0007669"/>
    <property type="project" value="UniProtKB-SubCell"/>
</dbReference>
<evidence type="ECO:0000256" key="4">
    <source>
        <dbReference type="ARBA" id="ARBA00023136"/>
    </source>
</evidence>
<name>A0A511YPW9_9FLAO</name>
<comment type="caution">
    <text evidence="8">The sequence shown here is derived from an EMBL/GenBank/DDBJ whole genome shotgun (WGS) entry which is preliminary data.</text>
</comment>
<comment type="similarity">
    <text evidence="2">Belongs to the SusD family.</text>
</comment>
<sequence length="518" mass="58116">MDNKLTLQAGLIGLYQNLSTYYTQSGAQGWVSVWQVGTDIVWPQEIQGIEVPYYNYSLLTSRDGAAASLWASNYNIIRNANAIIYNIENTPISDMTETEKKAFSAEAKFFRAYAYNSLATFFGPVPLITEPIRTPRYDFVRTPLDQVNNLIKSDLLYGVTNLRDVDGKIDAQSVPEQRITKDVARQLLAKVYLRTNEPALAEAQCNAIINSGKYTLINARYGIKAGSPGDYFSDMFFKGNQRRSQGNKEAIWVMENENPSIIVNGSSGSPQQRRVWGGGYHNINGMVPTDSLGGRGLSRLRLNNWVLYKLYPQGDMRNSKYNIHRQHYFNNPASNYSTIKGLKVPYGQDAQFTLVNGSKVNIAKADTLAKLNPYTLKWGQFDPNDVFGFGMWKDFILMRLGETYLLRAEAQVKQGNTAGAAASINVLRTRAQAPQVSASQMTLDFVLDERVRELLAEENRREELVRTKTLVQRAATRNSDGPAQRQIVGLTANNLLLPIPFNEIQLNKDAVLEQNPGY</sequence>
<comment type="subcellular location">
    <subcellularLocation>
        <location evidence="1">Cell outer membrane</location>
    </subcellularLocation>
</comment>
<dbReference type="SUPFAM" id="SSF48452">
    <property type="entry name" value="TPR-like"/>
    <property type="match status" value="1"/>
</dbReference>
<keyword evidence="9" id="KW-1185">Reference proteome</keyword>
<evidence type="ECO:0000256" key="5">
    <source>
        <dbReference type="ARBA" id="ARBA00023237"/>
    </source>
</evidence>
<keyword evidence="4" id="KW-0472">Membrane</keyword>
<feature type="domain" description="SusD-like N-terminal" evidence="7">
    <location>
        <begin position="59"/>
        <end position="193"/>
    </location>
</feature>
<dbReference type="InterPro" id="IPR012944">
    <property type="entry name" value="SusD_RagB_dom"/>
</dbReference>
<dbReference type="AlphaFoldDB" id="A0A511YPW9"/>
<evidence type="ECO:0000259" key="7">
    <source>
        <dbReference type="Pfam" id="PF14322"/>
    </source>
</evidence>
<dbReference type="Gene3D" id="1.25.40.390">
    <property type="match status" value="1"/>
</dbReference>
<reference evidence="8 9" key="1">
    <citation type="submission" date="2019-07" db="EMBL/GenBank/DDBJ databases">
        <title>Whole genome shotgun sequence of Chryseobacterium hagamense NBRC 105253.</title>
        <authorList>
            <person name="Hosoyama A."/>
            <person name="Uohara A."/>
            <person name="Ohji S."/>
            <person name="Ichikawa N."/>
        </authorList>
    </citation>
    <scope>NUCLEOTIDE SEQUENCE [LARGE SCALE GENOMIC DNA]</scope>
    <source>
        <strain evidence="8 9">NBRC 105253</strain>
    </source>
</reference>
<evidence type="ECO:0000313" key="9">
    <source>
        <dbReference type="Proteomes" id="UP000321863"/>
    </source>
</evidence>
<evidence type="ECO:0000256" key="2">
    <source>
        <dbReference type="ARBA" id="ARBA00006275"/>
    </source>
</evidence>
<dbReference type="InterPro" id="IPR011990">
    <property type="entry name" value="TPR-like_helical_dom_sf"/>
</dbReference>
<feature type="domain" description="RagB/SusD" evidence="6">
    <location>
        <begin position="393"/>
        <end position="518"/>
    </location>
</feature>
<accession>A0A511YPW9</accession>
<evidence type="ECO:0000256" key="3">
    <source>
        <dbReference type="ARBA" id="ARBA00022729"/>
    </source>
</evidence>
<evidence type="ECO:0000313" key="8">
    <source>
        <dbReference type="EMBL" id="GEN77229.1"/>
    </source>
</evidence>
<proteinExistence type="inferred from homology"/>
<organism evidence="8 9">
    <name type="scientific">Chryseobacterium hagamense</name>
    <dbReference type="NCBI Taxonomy" id="395935"/>
    <lineage>
        <taxon>Bacteria</taxon>
        <taxon>Pseudomonadati</taxon>
        <taxon>Bacteroidota</taxon>
        <taxon>Flavobacteriia</taxon>
        <taxon>Flavobacteriales</taxon>
        <taxon>Weeksellaceae</taxon>
        <taxon>Chryseobacterium group</taxon>
        <taxon>Chryseobacterium</taxon>
    </lineage>
</organism>
<dbReference type="InterPro" id="IPR033985">
    <property type="entry name" value="SusD-like_N"/>
</dbReference>
<keyword evidence="3" id="KW-0732">Signal</keyword>
<protein>
    <submittedName>
        <fullName evidence="8">Membrane protein</fullName>
    </submittedName>
</protein>